<name>A0A066X7J1_COLSU</name>
<dbReference type="HOGENOM" id="CLU_2440750_0_0_1"/>
<evidence type="ECO:0000313" key="1">
    <source>
        <dbReference type="EMBL" id="KDN62000.1"/>
    </source>
</evidence>
<dbReference type="OrthoDB" id="5404489at2759"/>
<dbReference type="AlphaFoldDB" id="A0A066X7J1"/>
<gene>
    <name evidence="1" type="ORF">CSUB01_10012</name>
</gene>
<accession>A0A066X7J1</accession>
<protein>
    <submittedName>
        <fullName evidence="1">Uncharacterized protein</fullName>
    </submittedName>
</protein>
<comment type="caution">
    <text evidence="1">The sequence shown here is derived from an EMBL/GenBank/DDBJ whole genome shotgun (WGS) entry which is preliminary data.</text>
</comment>
<dbReference type="Proteomes" id="UP000027238">
    <property type="component" value="Unassembled WGS sequence"/>
</dbReference>
<reference evidence="2" key="1">
    <citation type="journal article" date="2014" name="Genome Announc.">
        <title>Draft genome sequence of Colletotrichum sublineola, a destructive pathogen of cultivated sorghum.</title>
        <authorList>
            <person name="Baroncelli R."/>
            <person name="Sanz-Martin J.M."/>
            <person name="Rech G.E."/>
            <person name="Sukno S.A."/>
            <person name="Thon M.R."/>
        </authorList>
    </citation>
    <scope>NUCLEOTIDE SEQUENCE [LARGE SCALE GENOMIC DNA]</scope>
    <source>
        <strain evidence="2">TX430BB</strain>
    </source>
</reference>
<dbReference type="EMBL" id="JMSE01001364">
    <property type="protein sequence ID" value="KDN62000.1"/>
    <property type="molecule type" value="Genomic_DNA"/>
</dbReference>
<proteinExistence type="predicted"/>
<sequence>MLIQARDMKGAKGGEGRVAAFSVICSSTEPYYSGKDKRSEEKTLISFGNLDIAFFDKVQEYMKKHGIQVMLCISLQVEVKVAARSPIHTA</sequence>
<evidence type="ECO:0000313" key="2">
    <source>
        <dbReference type="Proteomes" id="UP000027238"/>
    </source>
</evidence>
<dbReference type="eggNOG" id="ENOG502RM53">
    <property type="taxonomic scope" value="Eukaryota"/>
</dbReference>
<organism evidence="1 2">
    <name type="scientific">Colletotrichum sublineola</name>
    <name type="common">Sorghum anthracnose fungus</name>
    <dbReference type="NCBI Taxonomy" id="1173701"/>
    <lineage>
        <taxon>Eukaryota</taxon>
        <taxon>Fungi</taxon>
        <taxon>Dikarya</taxon>
        <taxon>Ascomycota</taxon>
        <taxon>Pezizomycotina</taxon>
        <taxon>Sordariomycetes</taxon>
        <taxon>Hypocreomycetidae</taxon>
        <taxon>Glomerellales</taxon>
        <taxon>Glomerellaceae</taxon>
        <taxon>Colletotrichum</taxon>
        <taxon>Colletotrichum graminicola species complex</taxon>
    </lineage>
</organism>
<keyword evidence="2" id="KW-1185">Reference proteome</keyword>